<proteinExistence type="predicted"/>
<protein>
    <submittedName>
        <fullName evidence="2">Uncharacterized protein</fullName>
    </submittedName>
</protein>
<evidence type="ECO:0000313" key="2">
    <source>
        <dbReference type="EMBL" id="STE82511.1"/>
    </source>
</evidence>
<keyword evidence="1" id="KW-0812">Transmembrane</keyword>
<dbReference type="AlphaFoldDB" id="A0A376KMM1"/>
<sequence>MEIRNDQCSFRVIFNFGRGILAEIAYIFLIIIEYAMVGSFNFDLTSAWLYFKAAGVEGGIMGIGISLFRYFGVKGF</sequence>
<feature type="transmembrane region" description="Helical" evidence="1">
    <location>
        <begin position="49"/>
        <end position="71"/>
    </location>
</feature>
<dbReference type="EMBL" id="UFZQ01000001">
    <property type="protein sequence ID" value="STE82511.1"/>
    <property type="molecule type" value="Genomic_DNA"/>
</dbReference>
<keyword evidence="1" id="KW-0472">Membrane</keyword>
<evidence type="ECO:0000313" key="3">
    <source>
        <dbReference type="Proteomes" id="UP000255460"/>
    </source>
</evidence>
<accession>A0A376KMM1</accession>
<keyword evidence="1" id="KW-1133">Transmembrane helix</keyword>
<reference evidence="2 3" key="1">
    <citation type="submission" date="2018-06" db="EMBL/GenBank/DDBJ databases">
        <authorList>
            <consortium name="Pathogen Informatics"/>
            <person name="Doyle S."/>
        </authorList>
    </citation>
    <scope>NUCLEOTIDE SEQUENCE [LARGE SCALE GENOMIC DNA]</scope>
    <source>
        <strain evidence="2 3">NCTC10418</strain>
    </source>
</reference>
<dbReference type="Proteomes" id="UP000255460">
    <property type="component" value="Unassembled WGS sequence"/>
</dbReference>
<gene>
    <name evidence="2" type="ORF">NCTC10418_00132</name>
</gene>
<organism evidence="2 3">
    <name type="scientific">Escherichia coli</name>
    <dbReference type="NCBI Taxonomy" id="562"/>
    <lineage>
        <taxon>Bacteria</taxon>
        <taxon>Pseudomonadati</taxon>
        <taxon>Pseudomonadota</taxon>
        <taxon>Gammaproteobacteria</taxon>
        <taxon>Enterobacterales</taxon>
        <taxon>Enterobacteriaceae</taxon>
        <taxon>Escherichia</taxon>
    </lineage>
</organism>
<evidence type="ECO:0000256" key="1">
    <source>
        <dbReference type="SAM" id="Phobius"/>
    </source>
</evidence>
<name>A0A376KMM1_ECOLX</name>
<feature type="transmembrane region" description="Helical" evidence="1">
    <location>
        <begin position="12"/>
        <end position="37"/>
    </location>
</feature>